<name>A0AAD9QPD8_ACRCE</name>
<accession>A0AAD9QPD8</accession>
<evidence type="ECO:0000313" key="3">
    <source>
        <dbReference type="EMBL" id="KAK2564971.1"/>
    </source>
</evidence>
<keyword evidence="2" id="KW-0732">Signal</keyword>
<gene>
    <name evidence="3" type="ORF">P5673_011681</name>
</gene>
<reference evidence="3" key="2">
    <citation type="journal article" date="2023" name="Science">
        <title>Genomic signatures of disease resistance in endangered staghorn corals.</title>
        <authorList>
            <person name="Vollmer S.V."/>
            <person name="Selwyn J.D."/>
            <person name="Despard B.A."/>
            <person name="Roesel C.L."/>
        </authorList>
    </citation>
    <scope>NUCLEOTIDE SEQUENCE</scope>
    <source>
        <strain evidence="3">K2</strain>
    </source>
</reference>
<sequence length="136" mass="15914">MVSMNNHLTRVCILLSAALWLVLILKESIAENTRNGDKNSERLFRDPQDNTFERKKERKAAENLCDHSISGCNFPSLKEREKRNEKKRKRMATNKEKRETQQKTCSNLLKDPAGYADEVDDYYDDQCPQIYQVDND</sequence>
<feature type="compositionally biased region" description="Basic and acidic residues" evidence="1">
    <location>
        <begin position="34"/>
        <end position="57"/>
    </location>
</feature>
<feature type="chain" id="PRO_5042242947" evidence="2">
    <location>
        <begin position="31"/>
        <end position="136"/>
    </location>
</feature>
<dbReference type="Proteomes" id="UP001249851">
    <property type="component" value="Unassembled WGS sequence"/>
</dbReference>
<evidence type="ECO:0000256" key="2">
    <source>
        <dbReference type="SAM" id="SignalP"/>
    </source>
</evidence>
<organism evidence="3 4">
    <name type="scientific">Acropora cervicornis</name>
    <name type="common">Staghorn coral</name>
    <dbReference type="NCBI Taxonomy" id="6130"/>
    <lineage>
        <taxon>Eukaryota</taxon>
        <taxon>Metazoa</taxon>
        <taxon>Cnidaria</taxon>
        <taxon>Anthozoa</taxon>
        <taxon>Hexacorallia</taxon>
        <taxon>Scleractinia</taxon>
        <taxon>Astrocoeniina</taxon>
        <taxon>Acroporidae</taxon>
        <taxon>Acropora</taxon>
    </lineage>
</organism>
<evidence type="ECO:0000313" key="4">
    <source>
        <dbReference type="Proteomes" id="UP001249851"/>
    </source>
</evidence>
<feature type="region of interest" description="Disordered" evidence="1">
    <location>
        <begin position="33"/>
        <end position="57"/>
    </location>
</feature>
<reference evidence="3" key="1">
    <citation type="journal article" date="2023" name="G3 (Bethesda)">
        <title>Whole genome assembly and annotation of the endangered Caribbean coral Acropora cervicornis.</title>
        <authorList>
            <person name="Selwyn J.D."/>
            <person name="Vollmer S.V."/>
        </authorList>
    </citation>
    <scope>NUCLEOTIDE SEQUENCE</scope>
    <source>
        <strain evidence="3">K2</strain>
    </source>
</reference>
<protein>
    <submittedName>
        <fullName evidence="3">Uncharacterized protein</fullName>
    </submittedName>
</protein>
<keyword evidence="4" id="KW-1185">Reference proteome</keyword>
<proteinExistence type="predicted"/>
<dbReference type="EMBL" id="JARQWQ010000021">
    <property type="protein sequence ID" value="KAK2564971.1"/>
    <property type="molecule type" value="Genomic_DNA"/>
</dbReference>
<evidence type="ECO:0000256" key="1">
    <source>
        <dbReference type="SAM" id="MobiDB-lite"/>
    </source>
</evidence>
<feature type="region of interest" description="Disordered" evidence="1">
    <location>
        <begin position="76"/>
        <end position="112"/>
    </location>
</feature>
<dbReference type="AlphaFoldDB" id="A0AAD9QPD8"/>
<comment type="caution">
    <text evidence="3">The sequence shown here is derived from an EMBL/GenBank/DDBJ whole genome shotgun (WGS) entry which is preliminary data.</text>
</comment>
<feature type="signal peptide" evidence="2">
    <location>
        <begin position="1"/>
        <end position="30"/>
    </location>
</feature>